<evidence type="ECO:0000256" key="12">
    <source>
        <dbReference type="ARBA" id="ARBA00023273"/>
    </source>
</evidence>
<evidence type="ECO:0000256" key="14">
    <source>
        <dbReference type="ARBA" id="ARBA00061678"/>
    </source>
</evidence>
<feature type="transmembrane region" description="Helical" evidence="19">
    <location>
        <begin position="44"/>
        <end position="66"/>
    </location>
</feature>
<dbReference type="SUPFAM" id="SSF81321">
    <property type="entry name" value="Family A G protein-coupled receptor-like"/>
    <property type="match status" value="1"/>
</dbReference>
<evidence type="ECO:0000256" key="7">
    <source>
        <dbReference type="ARBA" id="ARBA00022989"/>
    </source>
</evidence>
<dbReference type="GO" id="GO:0060170">
    <property type="term" value="C:ciliary membrane"/>
    <property type="evidence" value="ECO:0007669"/>
    <property type="project" value="UniProtKB-SubCell"/>
</dbReference>
<keyword evidence="2" id="KW-1003">Cell membrane</keyword>
<feature type="transmembrane region" description="Helical" evidence="19">
    <location>
        <begin position="252"/>
        <end position="275"/>
    </location>
</feature>
<comment type="similarity">
    <text evidence="14">Belongs to the nematode receptor-like protein str family.</text>
</comment>
<evidence type="ECO:0000256" key="6">
    <source>
        <dbReference type="ARBA" id="ARBA00022725"/>
    </source>
</evidence>
<dbReference type="OrthoDB" id="5791246at2759"/>
<comment type="subunit">
    <text evidence="15">Interacts with odr-4.</text>
</comment>
<evidence type="ECO:0000256" key="16">
    <source>
        <dbReference type="ARBA" id="ARBA00067967"/>
    </source>
</evidence>
<evidence type="ECO:0000256" key="8">
    <source>
        <dbReference type="ARBA" id="ARBA00023069"/>
    </source>
</evidence>
<feature type="transmembrane region" description="Helical" evidence="19">
    <location>
        <begin position="134"/>
        <end position="156"/>
    </location>
</feature>
<dbReference type="Pfam" id="PF10326">
    <property type="entry name" value="7TM_GPCR_Str"/>
    <property type="match status" value="1"/>
</dbReference>
<protein>
    <recommendedName>
        <fullName evidence="16">Serpentine receptor class r-10</fullName>
    </recommendedName>
    <alternativeName>
        <fullName evidence="17">Odorant response abnormal protein 10</fullName>
    </alternativeName>
    <alternativeName>
        <fullName evidence="18">Olfactory receptor 10</fullName>
    </alternativeName>
</protein>
<evidence type="ECO:0000256" key="5">
    <source>
        <dbReference type="ARBA" id="ARBA00022692"/>
    </source>
</evidence>
<evidence type="ECO:0000256" key="9">
    <source>
        <dbReference type="ARBA" id="ARBA00023136"/>
    </source>
</evidence>
<comment type="function">
    <text evidence="13">An odorant receptor which affects chemotaxis to the volatile odorant diacetyl. Specifies AWA neuronal cell fate via the odr-7 pathway.</text>
</comment>
<evidence type="ECO:0000256" key="1">
    <source>
        <dbReference type="ARBA" id="ARBA00004272"/>
    </source>
</evidence>
<evidence type="ECO:0000256" key="15">
    <source>
        <dbReference type="ARBA" id="ARBA00064300"/>
    </source>
</evidence>
<feature type="transmembrane region" description="Helical" evidence="19">
    <location>
        <begin position="12"/>
        <end position="32"/>
    </location>
</feature>
<evidence type="ECO:0000256" key="17">
    <source>
        <dbReference type="ARBA" id="ARBA00078653"/>
    </source>
</evidence>
<keyword evidence="9 19" id="KW-0472">Membrane</keyword>
<dbReference type="FunFam" id="1.20.1070.10:FF:000128">
    <property type="entry name" value="Seven TM Receptor"/>
    <property type="match status" value="1"/>
</dbReference>
<reference evidence="21" key="1">
    <citation type="submission" date="2017-10" db="EMBL/GenBank/DDBJ databases">
        <title>Rapid genome shrinkage in a self-fertile nematode reveals novel sperm competition proteins.</title>
        <authorList>
            <person name="Yin D."/>
            <person name="Schwarz E.M."/>
            <person name="Thomas C.G."/>
            <person name="Felde R.L."/>
            <person name="Korf I.F."/>
            <person name="Cutter A.D."/>
            <person name="Schartner C.M."/>
            <person name="Ralston E.J."/>
            <person name="Meyer B.J."/>
            <person name="Haag E.S."/>
        </authorList>
    </citation>
    <scope>NUCLEOTIDE SEQUENCE [LARGE SCALE GENOMIC DNA]</scope>
    <source>
        <strain evidence="21">JU1422</strain>
    </source>
</reference>
<keyword evidence="12" id="KW-0966">Cell projection</keyword>
<keyword evidence="7 19" id="KW-1133">Transmembrane helix</keyword>
<dbReference type="GO" id="GO:0006935">
    <property type="term" value="P:chemotaxis"/>
    <property type="evidence" value="ECO:0007669"/>
    <property type="project" value="UniProtKB-KW"/>
</dbReference>
<evidence type="ECO:0000256" key="19">
    <source>
        <dbReference type="SAM" id="Phobius"/>
    </source>
</evidence>
<evidence type="ECO:0000256" key="3">
    <source>
        <dbReference type="ARBA" id="ARBA00022500"/>
    </source>
</evidence>
<accession>A0A2G5TZ08</accession>
<evidence type="ECO:0000256" key="10">
    <source>
        <dbReference type="ARBA" id="ARBA00023170"/>
    </source>
</evidence>
<keyword evidence="5 19" id="KW-0812">Transmembrane</keyword>
<dbReference type="PANTHER" id="PTHR22943:SF251">
    <property type="entry name" value="SEVEN TM RECEPTOR"/>
    <property type="match status" value="1"/>
</dbReference>
<comment type="caution">
    <text evidence="20">The sequence shown here is derived from an EMBL/GenBank/DDBJ whole genome shotgun (WGS) entry which is preliminary data.</text>
</comment>
<evidence type="ECO:0000256" key="11">
    <source>
        <dbReference type="ARBA" id="ARBA00023180"/>
    </source>
</evidence>
<keyword evidence="11" id="KW-0325">Glycoprotein</keyword>
<evidence type="ECO:0000256" key="18">
    <source>
        <dbReference type="ARBA" id="ARBA00082489"/>
    </source>
</evidence>
<organism evidence="20 21">
    <name type="scientific">Caenorhabditis nigoni</name>
    <dbReference type="NCBI Taxonomy" id="1611254"/>
    <lineage>
        <taxon>Eukaryota</taxon>
        <taxon>Metazoa</taxon>
        <taxon>Ecdysozoa</taxon>
        <taxon>Nematoda</taxon>
        <taxon>Chromadorea</taxon>
        <taxon>Rhabditida</taxon>
        <taxon>Rhabditina</taxon>
        <taxon>Rhabditomorpha</taxon>
        <taxon>Rhabditoidea</taxon>
        <taxon>Rhabditidae</taxon>
        <taxon>Peloderinae</taxon>
        <taxon>Caenorhabditis</taxon>
    </lineage>
</organism>
<evidence type="ECO:0000256" key="13">
    <source>
        <dbReference type="ARBA" id="ARBA00054965"/>
    </source>
</evidence>
<dbReference type="GO" id="GO:0042048">
    <property type="term" value="P:olfactory behavior"/>
    <property type="evidence" value="ECO:0007669"/>
    <property type="project" value="TreeGrafter"/>
</dbReference>
<dbReference type="PANTHER" id="PTHR22943">
    <property type="entry name" value="7-TRANSMEMBRANE DOMAIN RECEPTOR C.ELEGANS"/>
    <property type="match status" value="1"/>
</dbReference>
<dbReference type="EMBL" id="PDUG01000004">
    <property type="protein sequence ID" value="PIC32527.1"/>
    <property type="molecule type" value="Genomic_DNA"/>
</dbReference>
<keyword evidence="8" id="KW-0969">Cilium</keyword>
<proteinExistence type="inferred from homology"/>
<evidence type="ECO:0000256" key="4">
    <source>
        <dbReference type="ARBA" id="ARBA00022606"/>
    </source>
</evidence>
<comment type="subcellular location">
    <subcellularLocation>
        <location evidence="1">Cell projection</location>
        <location evidence="1">Cilium membrane</location>
        <topology evidence="1">Multi-pass membrane protein</topology>
    </subcellularLocation>
</comment>
<keyword evidence="10" id="KW-0675">Receptor</keyword>
<gene>
    <name evidence="20" type="primary">Cnig_chr_IV.g12828</name>
    <name evidence="20" type="ORF">B9Z55_012828</name>
</gene>
<dbReference type="AlphaFoldDB" id="A0A2G5TZ08"/>
<evidence type="ECO:0000313" key="21">
    <source>
        <dbReference type="Proteomes" id="UP000230233"/>
    </source>
</evidence>
<dbReference type="GO" id="GO:0038022">
    <property type="term" value="F:G protein-coupled olfactory receptor activity"/>
    <property type="evidence" value="ECO:0007669"/>
    <property type="project" value="TreeGrafter"/>
</dbReference>
<feature type="transmembrane region" description="Helical" evidence="19">
    <location>
        <begin position="287"/>
        <end position="310"/>
    </location>
</feature>
<keyword evidence="4" id="KW-0716">Sensory transduction</keyword>
<dbReference type="STRING" id="1611254.A0A2G5TZ08"/>
<feature type="transmembrane region" description="Helical" evidence="19">
    <location>
        <begin position="197"/>
        <end position="226"/>
    </location>
</feature>
<dbReference type="InterPro" id="IPR019428">
    <property type="entry name" value="7TM_GPCR_serpentine_rcpt_Str"/>
</dbReference>
<dbReference type="Proteomes" id="UP000230233">
    <property type="component" value="Chromosome IV"/>
</dbReference>
<feature type="transmembrane region" description="Helical" evidence="19">
    <location>
        <begin position="86"/>
        <end position="114"/>
    </location>
</feature>
<name>A0A2G5TZ08_9PELO</name>
<keyword evidence="21" id="KW-1185">Reference proteome</keyword>
<keyword evidence="6" id="KW-0552">Olfaction</keyword>
<sequence length="343" mass="39387">MSFSHLMKTFAQFVAVTFSLAINAVLIILVVYHSPEKIGNYKYLMIYFCLISMFYAAIDFTVQPYLHSYGSSFSMIMDLRGSVFQNFPYVAFLLTSSLAGCFGMSIYAISINFVYRFFAIQRANGTKNFSGYKLFLWLSIPIIAGMAWLSVGVFLMDYDEEFAEYLSESINKSYGLDWHNITLTGCMYFRSDGNGGWHWSVAGTTGAAVLTVIMNTAFFIIVYFGYRTKKMINCLTTTKGDTLFTQRLQKQLYNALVAQTLIPIIFLFFPIGILFSAPLFGFDLERWSYLVTFFYSFYPVVDPIPTIFFIDEYRIAFLNFFRRTLNRNQVTPVKSIDIVPELP</sequence>
<keyword evidence="3" id="KW-0145">Chemotaxis</keyword>
<evidence type="ECO:0000313" key="20">
    <source>
        <dbReference type="EMBL" id="PIC32527.1"/>
    </source>
</evidence>
<evidence type="ECO:0000256" key="2">
    <source>
        <dbReference type="ARBA" id="ARBA00022475"/>
    </source>
</evidence>